<feature type="domain" description="IrrE N-terminal-like" evidence="1">
    <location>
        <begin position="194"/>
        <end position="302"/>
    </location>
</feature>
<dbReference type="InterPro" id="IPR010359">
    <property type="entry name" value="IrrE_HExxH"/>
</dbReference>
<dbReference type="EMBL" id="AP026798">
    <property type="protein sequence ID" value="BDR53812.1"/>
    <property type="molecule type" value="Genomic_DNA"/>
</dbReference>
<gene>
    <name evidence="2" type="ORF">KIM372_17190</name>
</gene>
<dbReference type="InterPro" id="IPR052345">
    <property type="entry name" value="Rad_response_metalloprotease"/>
</dbReference>
<evidence type="ECO:0000259" key="1">
    <source>
        <dbReference type="Pfam" id="PF06114"/>
    </source>
</evidence>
<accession>A0ABM8BA63</accession>
<proteinExistence type="predicted"/>
<dbReference type="PANTHER" id="PTHR43236:SF2">
    <property type="entry name" value="BLL0069 PROTEIN"/>
    <property type="match status" value="1"/>
</dbReference>
<reference evidence="2 3" key="1">
    <citation type="journal article" date="2023" name="Microbiol. Spectr.">
        <title>Symbiosis of Carpenter Bees with Uncharacterized Lactic Acid Bacteria Showing NAD Auxotrophy.</title>
        <authorList>
            <person name="Kawasaki S."/>
            <person name="Ozawa K."/>
            <person name="Mori T."/>
            <person name="Yamamoto A."/>
            <person name="Ito M."/>
            <person name="Ohkuma M."/>
            <person name="Sakamoto M."/>
            <person name="Matsutani M."/>
        </authorList>
    </citation>
    <scope>NUCLEOTIDE SEQUENCE [LARGE SCALE GENOMIC DNA]</scope>
    <source>
        <strain evidence="2 3">Kim37-2</strain>
    </source>
</reference>
<evidence type="ECO:0000313" key="3">
    <source>
        <dbReference type="Proteomes" id="UP001321766"/>
    </source>
</evidence>
<dbReference type="Proteomes" id="UP001321766">
    <property type="component" value="Chromosome"/>
</dbReference>
<evidence type="ECO:0000313" key="2">
    <source>
        <dbReference type="EMBL" id="BDR53812.1"/>
    </source>
</evidence>
<dbReference type="Pfam" id="PF06114">
    <property type="entry name" value="Peptidase_M78"/>
    <property type="match status" value="1"/>
</dbReference>
<protein>
    <recommendedName>
        <fullName evidence="1">IrrE N-terminal-like domain-containing protein</fullName>
    </recommendedName>
</protein>
<name>A0ABM8BA63_9BIFI</name>
<dbReference type="PANTHER" id="PTHR43236">
    <property type="entry name" value="ANTITOXIN HIGA1"/>
    <property type="match status" value="1"/>
</dbReference>
<organism evidence="2 3">
    <name type="scientific">Bombiscardovia nodaiensis</name>
    <dbReference type="NCBI Taxonomy" id="2932181"/>
    <lineage>
        <taxon>Bacteria</taxon>
        <taxon>Bacillati</taxon>
        <taxon>Actinomycetota</taxon>
        <taxon>Actinomycetes</taxon>
        <taxon>Bifidobacteriales</taxon>
        <taxon>Bifidobacteriaceae</taxon>
        <taxon>Bombiscardovia</taxon>
    </lineage>
</organism>
<sequence length="389" mass="43574">MATSVQMPVAANILDWLLSIGTRNRLDSGQQEQIERWKQGTATPTVNELTAVSKRLRVPFGYFFLSKPIDDTPALFAHRTLHSQAAGGRPSRDLVDTVANMTALQDWARQDQIDTGEDALPFVGSLSLNSGTPALARTVRQELSITEDWYERADYAEAGHALAYLRSKAQHAGVIVMQSGIVGENTHRPLDPEEFRAFALIDDYAPLIFLNRADEPVAARLFSLLHELIHIGLGKEELYNDSALPQAVSRLEQVCNEVSAQILMPDRTFLQVWHEHAGESLEERLEAVGKRFPVSRSSLALRALGYSLISQQEYEQCSAQAAQWAQERSQEPKQPGGDYYNTQRSRFDSRLLARLVDSISAGRTTYVEAYRMTGTRRDTFPELLRRSGL</sequence>
<keyword evidence="3" id="KW-1185">Reference proteome</keyword>